<feature type="domain" description="RING-type" evidence="5">
    <location>
        <begin position="224"/>
        <end position="267"/>
    </location>
</feature>
<dbReference type="InterPro" id="IPR001841">
    <property type="entry name" value="Znf_RING"/>
</dbReference>
<evidence type="ECO:0000256" key="2">
    <source>
        <dbReference type="ARBA" id="ARBA00022771"/>
    </source>
</evidence>
<dbReference type="PROSITE" id="PS51266">
    <property type="entry name" value="ZF_CHY"/>
    <property type="match status" value="1"/>
</dbReference>
<organism evidence="8">
    <name type="scientific">Trepomonas sp. PC1</name>
    <dbReference type="NCBI Taxonomy" id="1076344"/>
    <lineage>
        <taxon>Eukaryota</taxon>
        <taxon>Metamonada</taxon>
        <taxon>Diplomonadida</taxon>
        <taxon>Hexamitidae</taxon>
        <taxon>Hexamitinae</taxon>
        <taxon>Trepomonas</taxon>
    </lineage>
</organism>
<dbReference type="SUPFAM" id="SSF161245">
    <property type="entry name" value="Zinc hairpin stack"/>
    <property type="match status" value="1"/>
</dbReference>
<dbReference type="GO" id="GO:0061630">
    <property type="term" value="F:ubiquitin protein ligase activity"/>
    <property type="evidence" value="ECO:0007669"/>
    <property type="project" value="TreeGrafter"/>
</dbReference>
<dbReference type="GO" id="GO:0005634">
    <property type="term" value="C:nucleus"/>
    <property type="evidence" value="ECO:0007669"/>
    <property type="project" value="TreeGrafter"/>
</dbReference>
<evidence type="ECO:0000259" key="6">
    <source>
        <dbReference type="PROSITE" id="PS51266"/>
    </source>
</evidence>
<dbReference type="PANTHER" id="PTHR21319">
    <property type="entry name" value="RING FINGER AND CHY ZINC FINGER DOMAIN-CONTAINING PROTEIN 1"/>
    <property type="match status" value="1"/>
</dbReference>
<dbReference type="InterPro" id="IPR037275">
    <property type="entry name" value="Znf_CTCHY_sf"/>
</dbReference>
<proteinExistence type="predicted"/>
<dbReference type="InterPro" id="IPR037274">
    <property type="entry name" value="Znf_CHY_sf"/>
</dbReference>
<reference evidence="8" key="1">
    <citation type="submission" date="2015-07" db="EMBL/GenBank/DDBJ databases">
        <title>Adaptation to a free-living lifestyle via gene acquisitions in the diplomonad Trepomonas sp. PC1.</title>
        <authorList>
            <person name="Xu F."/>
            <person name="Jerlstrom-Hultqvist J."/>
            <person name="Kolisko M."/>
            <person name="Simpson A.G.B."/>
            <person name="Roger A.J."/>
            <person name="Svard S.G."/>
            <person name="Andersson J.O."/>
        </authorList>
    </citation>
    <scope>NUCLEOTIDE SEQUENCE</scope>
    <source>
        <strain evidence="8">PC1</strain>
    </source>
</reference>
<dbReference type="Gene3D" id="3.30.40.10">
    <property type="entry name" value="Zinc/RING finger domain, C3HC4 (zinc finger)"/>
    <property type="match status" value="1"/>
</dbReference>
<gene>
    <name evidence="8" type="ORF">TPC1_11606</name>
</gene>
<evidence type="ECO:0000259" key="5">
    <source>
        <dbReference type="PROSITE" id="PS50089"/>
    </source>
</evidence>
<dbReference type="GO" id="GO:0016567">
    <property type="term" value="P:protein ubiquitination"/>
    <property type="evidence" value="ECO:0007669"/>
    <property type="project" value="TreeGrafter"/>
</dbReference>
<keyword evidence="3" id="KW-0862">Zinc</keyword>
<dbReference type="Pfam" id="PF05495">
    <property type="entry name" value="zf-CHY"/>
    <property type="match status" value="1"/>
</dbReference>
<feature type="domain" description="CTCHY-type" evidence="7">
    <location>
        <begin position="159"/>
        <end position="225"/>
    </location>
</feature>
<evidence type="ECO:0000256" key="3">
    <source>
        <dbReference type="ARBA" id="ARBA00022833"/>
    </source>
</evidence>
<keyword evidence="1" id="KW-0479">Metal-binding</keyword>
<dbReference type="InterPro" id="IPR017921">
    <property type="entry name" value="Znf_CTCHY"/>
</dbReference>
<keyword evidence="2 4" id="KW-0863">Zinc-finger</keyword>
<evidence type="ECO:0000256" key="1">
    <source>
        <dbReference type="ARBA" id="ARBA00022723"/>
    </source>
</evidence>
<evidence type="ECO:0000313" key="8">
    <source>
        <dbReference type="EMBL" id="JAP95415.1"/>
    </source>
</evidence>
<evidence type="ECO:0000256" key="4">
    <source>
        <dbReference type="PROSITE-ProRule" id="PRU00601"/>
    </source>
</evidence>
<dbReference type="InterPro" id="IPR008913">
    <property type="entry name" value="Znf_CHY"/>
</dbReference>
<dbReference type="Pfam" id="PF00097">
    <property type="entry name" value="zf-C3HC4"/>
    <property type="match status" value="1"/>
</dbReference>
<accession>A0A146KIL0</accession>
<dbReference type="SUPFAM" id="SSF57850">
    <property type="entry name" value="RING/U-box"/>
    <property type="match status" value="1"/>
</dbReference>
<dbReference type="InterPro" id="IPR013083">
    <property type="entry name" value="Znf_RING/FYVE/PHD"/>
</dbReference>
<dbReference type="PROSITE" id="PS51270">
    <property type="entry name" value="ZF_CTCHY"/>
    <property type="match status" value="1"/>
</dbReference>
<dbReference type="InterPro" id="IPR018957">
    <property type="entry name" value="Znf_C3HC4_RING-type"/>
</dbReference>
<dbReference type="SUPFAM" id="SSF161219">
    <property type="entry name" value="CHY zinc finger-like"/>
    <property type="match status" value="1"/>
</dbReference>
<dbReference type="GO" id="GO:0006511">
    <property type="term" value="P:ubiquitin-dependent protein catabolic process"/>
    <property type="evidence" value="ECO:0007669"/>
    <property type="project" value="TreeGrafter"/>
</dbReference>
<dbReference type="SMART" id="SM00184">
    <property type="entry name" value="RING"/>
    <property type="match status" value="1"/>
</dbReference>
<sequence>FELEQDATDKNDVSKHIVLKEFPSDTISEERKLELTQDKDVIYHHMLKKYYNPELDDMKSRMIFFEHKNEYPENWVNQPLCEQVFTKYRWEESVGCEHYICGCEMKCPDCEQFFGCRMCHAEQVDDHSFRRYDVDTVRCRKCSQIQPIGQTCKYCLYLFASQYCAPCKLLCDMGKDQKPFFHCKKCNLCTMGYAEHNVHCDKCNQCFYKCNIDKHKCITQQEQCVVCLGSMKDSNYPTLVLECLHQLHYHCYRQTIQNGTISCPLCKKFMPIGEDATAINEHYMRIYQNFFILPEFDVKVPIQCNQCKKKFLQQFNPILLYCPWCKLFNCERIDDLCTEDGTLLEQERQLLPNIENVQKVAFERFGDKFKPYEQLLN</sequence>
<dbReference type="PANTHER" id="PTHR21319:SF53">
    <property type="entry name" value="RING FINGER AND CHY ZINC FINGER DOMAIN-CONTAINING PROTEIN 1"/>
    <property type="match status" value="1"/>
</dbReference>
<dbReference type="AlphaFoldDB" id="A0A146KIL0"/>
<feature type="non-terminal residue" evidence="8">
    <location>
        <position position="1"/>
    </location>
</feature>
<name>A0A146KIL0_9EUKA</name>
<dbReference type="GO" id="GO:0008270">
    <property type="term" value="F:zinc ion binding"/>
    <property type="evidence" value="ECO:0007669"/>
    <property type="project" value="UniProtKB-KW"/>
</dbReference>
<dbReference type="PROSITE" id="PS50089">
    <property type="entry name" value="ZF_RING_2"/>
    <property type="match status" value="1"/>
</dbReference>
<protein>
    <submittedName>
        <fullName evidence="8">CHY zinc finger-containing protein</fullName>
    </submittedName>
</protein>
<evidence type="ECO:0000259" key="7">
    <source>
        <dbReference type="PROSITE" id="PS51270"/>
    </source>
</evidence>
<feature type="non-terminal residue" evidence="8">
    <location>
        <position position="377"/>
    </location>
</feature>
<feature type="domain" description="CHY-type" evidence="6">
    <location>
        <begin position="89"/>
        <end position="157"/>
    </location>
</feature>
<dbReference type="EMBL" id="GDID01001191">
    <property type="protein sequence ID" value="JAP95415.1"/>
    <property type="molecule type" value="Transcribed_RNA"/>
</dbReference>